<dbReference type="RefSeq" id="WP_142942383.1">
    <property type="nucleotide sequence ID" value="NZ_VIKR01000003.1"/>
</dbReference>
<evidence type="ECO:0000256" key="1">
    <source>
        <dbReference type="ARBA" id="ARBA00023015"/>
    </source>
</evidence>
<evidence type="ECO:0000256" key="2">
    <source>
        <dbReference type="ARBA" id="ARBA00023163"/>
    </source>
</evidence>
<dbReference type="NCBIfam" id="NF008723">
    <property type="entry name" value="PRK11718.1"/>
    <property type="match status" value="1"/>
</dbReference>
<dbReference type="GO" id="GO:0006355">
    <property type="term" value="P:regulation of DNA-templated transcription"/>
    <property type="evidence" value="ECO:0007669"/>
    <property type="project" value="InterPro"/>
</dbReference>
<organism evidence="4 5">
    <name type="scientific">Aliikangiella marina</name>
    <dbReference type="NCBI Taxonomy" id="1712262"/>
    <lineage>
        <taxon>Bacteria</taxon>
        <taxon>Pseudomonadati</taxon>
        <taxon>Pseudomonadota</taxon>
        <taxon>Gammaproteobacteria</taxon>
        <taxon>Oceanospirillales</taxon>
        <taxon>Pleioneaceae</taxon>
        <taxon>Aliikangiella</taxon>
    </lineage>
</organism>
<dbReference type="PIRSF" id="PIRSF016548">
    <property type="entry name" value="Rsd_AlgQ"/>
    <property type="match status" value="1"/>
</dbReference>
<dbReference type="OrthoDB" id="5567237at2"/>
<accession>A0A545T913</accession>
<sequence length="150" mass="16898">MSESNTPLGALLDTSDEAVNNWLNERNQLLIQYFRLSGKRDNSYLPNEEQISQFCGLLIDYVSAGHFEVYEKIVSACEVNGEEGITLLEKLLPEISATTDIVVNFNDKYSRFAEESALQQLANDLSLLGEAIAKRVELEDNLIDTLRTKH</sequence>
<comment type="similarity">
    <text evidence="3">Belongs to the Rsd/AlgQ family.</text>
</comment>
<evidence type="ECO:0000256" key="3">
    <source>
        <dbReference type="RuleBase" id="RU004409"/>
    </source>
</evidence>
<dbReference type="Pfam" id="PF04353">
    <property type="entry name" value="Rsd_AlgQ"/>
    <property type="match status" value="1"/>
</dbReference>
<dbReference type="Gene3D" id="1.20.120.1370">
    <property type="entry name" value="Regulator of RNA polymerase sigma(70) subunit, domain 4"/>
    <property type="match status" value="1"/>
</dbReference>
<dbReference type="EMBL" id="VIKR01000003">
    <property type="protein sequence ID" value="TQV73675.1"/>
    <property type="molecule type" value="Genomic_DNA"/>
</dbReference>
<comment type="caution">
    <text evidence="4">The sequence shown here is derived from an EMBL/GenBank/DDBJ whole genome shotgun (WGS) entry which is preliminary data.</text>
</comment>
<evidence type="ECO:0000313" key="5">
    <source>
        <dbReference type="Proteomes" id="UP000317839"/>
    </source>
</evidence>
<dbReference type="AlphaFoldDB" id="A0A545T913"/>
<name>A0A545T913_9GAMM</name>
<reference evidence="4 5" key="1">
    <citation type="submission" date="2019-06" db="EMBL/GenBank/DDBJ databases">
        <title>Draft genome of Aliikangiella marina GYP-15.</title>
        <authorList>
            <person name="Wang G."/>
        </authorList>
    </citation>
    <scope>NUCLEOTIDE SEQUENCE [LARGE SCALE GENOMIC DNA]</scope>
    <source>
        <strain evidence="4 5">GYP-15</strain>
    </source>
</reference>
<keyword evidence="5" id="KW-1185">Reference proteome</keyword>
<keyword evidence="2 3" id="KW-0804">Transcription</keyword>
<keyword evidence="1 3" id="KW-0805">Transcription regulation</keyword>
<dbReference type="InterPro" id="IPR038309">
    <property type="entry name" value="Rsd/AlgQ_sf"/>
</dbReference>
<gene>
    <name evidence="4" type="ORF">FLL45_12440</name>
</gene>
<proteinExistence type="inferred from homology"/>
<dbReference type="InterPro" id="IPR007448">
    <property type="entry name" value="Sigma70_reg_Rsd_AlgQ"/>
</dbReference>
<protein>
    <submittedName>
        <fullName evidence="4">Sigma D regulator</fullName>
    </submittedName>
</protein>
<evidence type="ECO:0000313" key="4">
    <source>
        <dbReference type="EMBL" id="TQV73675.1"/>
    </source>
</evidence>
<dbReference type="Proteomes" id="UP000317839">
    <property type="component" value="Unassembled WGS sequence"/>
</dbReference>